<dbReference type="EMBL" id="CP113432">
    <property type="protein sequence ID" value="WAI51968.1"/>
    <property type="molecule type" value="Genomic_DNA"/>
</dbReference>
<gene>
    <name evidence="2" type="ORF">OU419_12185</name>
</gene>
<reference evidence="2" key="1">
    <citation type="submission" date="2022-11" db="EMBL/GenBank/DDBJ databases">
        <title>Pseudomonas triclosanedens sp. nov., a triclosan degrader isolated from activated sludge.</title>
        <authorList>
            <person name="Yin Y."/>
            <person name="Lu Z."/>
        </authorList>
    </citation>
    <scope>NUCLEOTIDE SEQUENCE</scope>
    <source>
        <strain evidence="2">ZM23</strain>
    </source>
</reference>
<feature type="domain" description="Serine aminopeptidase S33" evidence="1">
    <location>
        <begin position="27"/>
        <end position="117"/>
    </location>
</feature>
<accession>A0ABY7A4D8</accession>
<keyword evidence="3" id="KW-1185">Reference proteome</keyword>
<evidence type="ECO:0000259" key="1">
    <source>
        <dbReference type="Pfam" id="PF12146"/>
    </source>
</evidence>
<dbReference type="InterPro" id="IPR017208">
    <property type="entry name" value="UCP037442_abhydr"/>
</dbReference>
<keyword evidence="2" id="KW-0378">Hydrolase</keyword>
<protein>
    <submittedName>
        <fullName evidence="2">Alpha/beta fold hydrolase</fullName>
    </submittedName>
</protein>
<dbReference type="Gene3D" id="3.40.50.1820">
    <property type="entry name" value="alpha/beta hydrolase"/>
    <property type="match status" value="1"/>
</dbReference>
<sequence length="284" mass="31764">MTTPLPRPLHNGNGHTLSSHWYYPQGAARGVVLVVPAMGVEQRFYAAFARWLAERGYLTVTFDYVGMGLSRSGPLRDLDVDIISWGRHDCSAMLDAAVETAGELPVYWIGHSLGGQILPFVRGSERIHRAFTIATGSGYWRENTKSLRHKAWLLWYCLAPTLTPLTGYFPGGRIGVVGDLPRGVIQQWRRWCLHPEYSVGVEGAEVREAYSAIRTPITSISFTDDEMMSGRNTESLHGFYRGATKTVKRIAPQDIGVKRIGHFGFFRSQFADSLWADYLLPDLG</sequence>
<evidence type="ECO:0000313" key="3">
    <source>
        <dbReference type="Proteomes" id="UP001163624"/>
    </source>
</evidence>
<name>A0ABY7A4D8_9PSED</name>
<organism evidence="2 3">
    <name type="scientific">Pseudomonas triclosanedens</name>
    <dbReference type="NCBI Taxonomy" id="2961893"/>
    <lineage>
        <taxon>Bacteria</taxon>
        <taxon>Pseudomonadati</taxon>
        <taxon>Pseudomonadota</taxon>
        <taxon>Gammaproteobacteria</taxon>
        <taxon>Pseudomonadales</taxon>
        <taxon>Pseudomonadaceae</taxon>
        <taxon>Pseudomonas</taxon>
    </lineage>
</organism>
<dbReference type="PIRSF" id="PIRSF037442">
    <property type="entry name" value="UCP037442_abhydr"/>
    <property type="match status" value="1"/>
</dbReference>
<dbReference type="SUPFAM" id="SSF53474">
    <property type="entry name" value="alpha/beta-Hydrolases"/>
    <property type="match status" value="1"/>
</dbReference>
<dbReference type="GO" id="GO:0016787">
    <property type="term" value="F:hydrolase activity"/>
    <property type="evidence" value="ECO:0007669"/>
    <property type="project" value="UniProtKB-KW"/>
</dbReference>
<evidence type="ECO:0000313" key="2">
    <source>
        <dbReference type="EMBL" id="WAI51968.1"/>
    </source>
</evidence>
<dbReference type="InterPro" id="IPR022742">
    <property type="entry name" value="Hydrolase_4"/>
</dbReference>
<dbReference type="Proteomes" id="UP001163624">
    <property type="component" value="Chromosome"/>
</dbReference>
<dbReference type="Pfam" id="PF12146">
    <property type="entry name" value="Hydrolase_4"/>
    <property type="match status" value="1"/>
</dbReference>
<dbReference type="InterPro" id="IPR029058">
    <property type="entry name" value="AB_hydrolase_fold"/>
</dbReference>
<dbReference type="RefSeq" id="WP_254473001.1">
    <property type="nucleotide sequence ID" value="NZ_CP113432.1"/>
</dbReference>
<proteinExistence type="predicted"/>